<gene>
    <name evidence="6" type="ORF">NSJP_1928</name>
</gene>
<dbReference type="EC" id="3.1.-.-" evidence="6"/>
<dbReference type="InterPro" id="IPR035437">
    <property type="entry name" value="SNase_OB-fold_sf"/>
</dbReference>
<dbReference type="PANTHER" id="PTHR12302:SF3">
    <property type="entry name" value="SERINE_THREONINE-PROTEIN KINASE 31"/>
    <property type="match status" value="1"/>
</dbReference>
<dbReference type="Proteomes" id="UP000192042">
    <property type="component" value="Chromosome I"/>
</dbReference>
<name>A0A1W1I527_9BACT</name>
<keyword evidence="3 6" id="KW-0378">Hydrolase</keyword>
<dbReference type="Gene3D" id="2.40.50.90">
    <property type="match status" value="1"/>
</dbReference>
<proteinExistence type="predicted"/>
<evidence type="ECO:0000256" key="4">
    <source>
        <dbReference type="SAM" id="SignalP"/>
    </source>
</evidence>
<evidence type="ECO:0000259" key="5">
    <source>
        <dbReference type="PROSITE" id="PS50830"/>
    </source>
</evidence>
<evidence type="ECO:0000256" key="1">
    <source>
        <dbReference type="ARBA" id="ARBA00022722"/>
    </source>
</evidence>
<keyword evidence="4" id="KW-0732">Signal</keyword>
<dbReference type="AlphaFoldDB" id="A0A1W1I527"/>
<dbReference type="Pfam" id="PF00565">
    <property type="entry name" value="SNase"/>
    <property type="match status" value="1"/>
</dbReference>
<dbReference type="EMBL" id="LT828648">
    <property type="protein sequence ID" value="SLM48100.1"/>
    <property type="molecule type" value="Genomic_DNA"/>
</dbReference>
<dbReference type="RefSeq" id="WP_172834246.1">
    <property type="nucleotide sequence ID" value="NZ_LT828648.1"/>
</dbReference>
<evidence type="ECO:0000313" key="7">
    <source>
        <dbReference type="Proteomes" id="UP000192042"/>
    </source>
</evidence>
<reference evidence="6 7" key="1">
    <citation type="submission" date="2017-03" db="EMBL/GenBank/DDBJ databases">
        <authorList>
            <person name="Afonso C.L."/>
            <person name="Miller P.J."/>
            <person name="Scott M.A."/>
            <person name="Spackman E."/>
            <person name="Goraichik I."/>
            <person name="Dimitrov K.M."/>
            <person name="Suarez D.L."/>
            <person name="Swayne D.E."/>
        </authorList>
    </citation>
    <scope>NUCLEOTIDE SEQUENCE [LARGE SCALE GENOMIC DNA]</scope>
    <source>
        <strain evidence="6">Genome sequencing of Nitrospira japonica strain NJ11</strain>
    </source>
</reference>
<evidence type="ECO:0000256" key="2">
    <source>
        <dbReference type="ARBA" id="ARBA00022759"/>
    </source>
</evidence>
<sequence length="216" mass="24509">MSGLLRLLLSIALLFTPSVAWADTGKVIAVLDGDIIEVIHGHQVERIRLNGIDRPEKGQDYGQRAKRFTQELVEQKEVRVETRGLDKYGRTIGDVFLMDGTHVNRELVNAGLAWRFCRHSSDNQLKQLEEESREAKRGLWVDPVPIPPWVYRKLQRKQVPDVADFDCSGLPVPTALWNNCCQPRRRILDGGFSINSCSIENRGNLFSPRLLAPPRS</sequence>
<protein>
    <submittedName>
        <fullName evidence="6">Uncharacterized endonuclease (Modular protein)</fullName>
        <ecNumber evidence="6">3.1.-.-</ecNumber>
    </submittedName>
</protein>
<feature type="domain" description="TNase-like" evidence="5">
    <location>
        <begin position="21"/>
        <end position="142"/>
    </location>
</feature>
<feature type="signal peptide" evidence="4">
    <location>
        <begin position="1"/>
        <end position="22"/>
    </location>
</feature>
<dbReference type="GO" id="GO:0016787">
    <property type="term" value="F:hydrolase activity"/>
    <property type="evidence" value="ECO:0007669"/>
    <property type="project" value="UniProtKB-KW"/>
</dbReference>
<dbReference type="KEGG" id="nja:NSJP_1928"/>
<dbReference type="STRING" id="1325564.NSJP_1928"/>
<organism evidence="6 7">
    <name type="scientific">Nitrospira japonica</name>
    <dbReference type="NCBI Taxonomy" id="1325564"/>
    <lineage>
        <taxon>Bacteria</taxon>
        <taxon>Pseudomonadati</taxon>
        <taxon>Nitrospirota</taxon>
        <taxon>Nitrospiria</taxon>
        <taxon>Nitrospirales</taxon>
        <taxon>Nitrospiraceae</taxon>
        <taxon>Nitrospira</taxon>
    </lineage>
</organism>
<dbReference type="SMART" id="SM00318">
    <property type="entry name" value="SNc"/>
    <property type="match status" value="1"/>
</dbReference>
<keyword evidence="7" id="KW-1185">Reference proteome</keyword>
<evidence type="ECO:0000256" key="3">
    <source>
        <dbReference type="ARBA" id="ARBA00022801"/>
    </source>
</evidence>
<feature type="chain" id="PRO_5012912930" evidence="4">
    <location>
        <begin position="23"/>
        <end position="216"/>
    </location>
</feature>
<dbReference type="PROSITE" id="PS50830">
    <property type="entry name" value="TNASE_3"/>
    <property type="match status" value="1"/>
</dbReference>
<dbReference type="PANTHER" id="PTHR12302">
    <property type="entry name" value="EBNA2 BINDING PROTEIN P100"/>
    <property type="match status" value="1"/>
</dbReference>
<dbReference type="SUPFAM" id="SSF50199">
    <property type="entry name" value="Staphylococcal nuclease"/>
    <property type="match status" value="1"/>
</dbReference>
<keyword evidence="2 6" id="KW-0255">Endonuclease</keyword>
<evidence type="ECO:0000313" key="6">
    <source>
        <dbReference type="EMBL" id="SLM48100.1"/>
    </source>
</evidence>
<accession>A0A1W1I527</accession>
<dbReference type="InterPro" id="IPR016071">
    <property type="entry name" value="Staphylococal_nuclease_OB-fold"/>
</dbReference>
<dbReference type="GO" id="GO:0004519">
    <property type="term" value="F:endonuclease activity"/>
    <property type="evidence" value="ECO:0007669"/>
    <property type="project" value="UniProtKB-KW"/>
</dbReference>
<keyword evidence="1" id="KW-0540">Nuclease</keyword>